<dbReference type="GO" id="GO:0005737">
    <property type="term" value="C:cytoplasm"/>
    <property type="evidence" value="ECO:0007669"/>
    <property type="project" value="TreeGrafter"/>
</dbReference>
<dbReference type="InterPro" id="IPR028103">
    <property type="entry name" value="Spatacsin"/>
</dbReference>
<dbReference type="Proteomes" id="UP000558488">
    <property type="component" value="Unassembled WGS sequence"/>
</dbReference>
<accession>A0A7J8B5T9</accession>
<evidence type="ECO:0000313" key="2">
    <source>
        <dbReference type="Proteomes" id="UP000558488"/>
    </source>
</evidence>
<keyword evidence="2" id="KW-1185">Reference proteome</keyword>
<dbReference type="GO" id="GO:0045202">
    <property type="term" value="C:synapse"/>
    <property type="evidence" value="ECO:0007669"/>
    <property type="project" value="TreeGrafter"/>
</dbReference>
<dbReference type="GO" id="GO:0030424">
    <property type="term" value="C:axon"/>
    <property type="evidence" value="ECO:0007669"/>
    <property type="project" value="TreeGrafter"/>
</dbReference>
<reference evidence="1 2" key="1">
    <citation type="journal article" date="2020" name="Nature">
        <title>Six reference-quality genomes reveal evolution of bat adaptations.</title>
        <authorList>
            <person name="Jebb D."/>
            <person name="Huang Z."/>
            <person name="Pippel M."/>
            <person name="Hughes G.M."/>
            <person name="Lavrichenko K."/>
            <person name="Devanna P."/>
            <person name="Winkler S."/>
            <person name="Jermiin L.S."/>
            <person name="Skirmuntt E.C."/>
            <person name="Katzourakis A."/>
            <person name="Burkitt-Gray L."/>
            <person name="Ray D.A."/>
            <person name="Sullivan K.A.M."/>
            <person name="Roscito J.G."/>
            <person name="Kirilenko B.M."/>
            <person name="Davalos L.M."/>
            <person name="Corthals A.P."/>
            <person name="Power M.L."/>
            <person name="Jones G."/>
            <person name="Ransome R.D."/>
            <person name="Dechmann D.K.N."/>
            <person name="Locatelli A.G."/>
            <person name="Puechmaille S.J."/>
            <person name="Fedrigo O."/>
            <person name="Jarvis E.D."/>
            <person name="Hiller M."/>
            <person name="Vernes S.C."/>
            <person name="Myers E.W."/>
            <person name="Teeling E.C."/>
        </authorList>
    </citation>
    <scope>NUCLEOTIDE SEQUENCE [LARGE SCALE GENOMIC DNA]</scope>
    <source>
        <strain evidence="1">MPipKuh1</strain>
        <tissue evidence="1">Flight muscle</tissue>
    </source>
</reference>
<dbReference type="GO" id="GO:0030425">
    <property type="term" value="C:dendrite"/>
    <property type="evidence" value="ECO:0007669"/>
    <property type="project" value="TreeGrafter"/>
</dbReference>
<dbReference type="AlphaFoldDB" id="A0A7J8B5T9"/>
<dbReference type="GO" id="GO:0008088">
    <property type="term" value="P:axo-dendritic transport"/>
    <property type="evidence" value="ECO:0007669"/>
    <property type="project" value="TreeGrafter"/>
</dbReference>
<dbReference type="EMBL" id="JACAGB010000001">
    <property type="protein sequence ID" value="KAF6393861.1"/>
    <property type="molecule type" value="Genomic_DNA"/>
</dbReference>
<dbReference type="GO" id="GO:0048489">
    <property type="term" value="P:synaptic vesicle transport"/>
    <property type="evidence" value="ECO:0007669"/>
    <property type="project" value="TreeGrafter"/>
</dbReference>
<comment type="caution">
    <text evidence="1">The sequence shown here is derived from an EMBL/GenBank/DDBJ whole genome shotgun (WGS) entry which is preliminary data.</text>
</comment>
<organism evidence="1 2">
    <name type="scientific">Pipistrellus kuhlii</name>
    <name type="common">Kuhl's pipistrelle</name>
    <dbReference type="NCBI Taxonomy" id="59472"/>
    <lineage>
        <taxon>Eukaryota</taxon>
        <taxon>Metazoa</taxon>
        <taxon>Chordata</taxon>
        <taxon>Craniata</taxon>
        <taxon>Vertebrata</taxon>
        <taxon>Euteleostomi</taxon>
        <taxon>Mammalia</taxon>
        <taxon>Eutheria</taxon>
        <taxon>Laurasiatheria</taxon>
        <taxon>Chiroptera</taxon>
        <taxon>Yangochiroptera</taxon>
        <taxon>Vespertilionidae</taxon>
        <taxon>Pipistrellus</taxon>
    </lineage>
</organism>
<gene>
    <name evidence="1" type="ORF">mPipKuh1_016557</name>
</gene>
<name>A0A7J8B5T9_PIPKU</name>
<evidence type="ECO:0000313" key="1">
    <source>
        <dbReference type="EMBL" id="KAF6393861.1"/>
    </source>
</evidence>
<dbReference type="PANTHER" id="PTHR13650">
    <property type="entry name" value="SPATACSIN"/>
    <property type="match status" value="1"/>
</dbReference>
<sequence length="314" mass="34754">MARVLPMLLVPVPAEATGRLGSRAQLHREQEVLGSLTAAGRLQVLSLVPGGRGGGGCSLDGPFRQFVWEDSHNSSTPTDKPRLLALSENYDLLIYEFNLKGGRCDGTILYNCSEEMLQKLIEDQNVSISLLSLRILSFHNNTSLLFINKCIILHIMFPERDAEIRVLNYFTLPLPIQAVDSIIDMQLCRGILFVLSALGWIYIFDIVGGTHVAHVDLALHQEDICDEQQQEPAKISSFTSLKVSQDLDVVVIVSSSNSAIALNLNLYFSHDIFDLVGGQMVVMQGQPSPLWSWASFSNTQLLSAGMARRHQHLP</sequence>
<proteinExistence type="predicted"/>
<protein>
    <submittedName>
        <fullName evidence="1">SPG11 vesicle trafficking associated, spatacsin</fullName>
    </submittedName>
</protein>
<dbReference type="GO" id="GO:0007409">
    <property type="term" value="P:axonogenesis"/>
    <property type="evidence" value="ECO:0007669"/>
    <property type="project" value="TreeGrafter"/>
</dbReference>
<dbReference type="GO" id="GO:0007268">
    <property type="term" value="P:chemical synaptic transmission"/>
    <property type="evidence" value="ECO:0007669"/>
    <property type="project" value="TreeGrafter"/>
</dbReference>
<dbReference type="PANTHER" id="PTHR13650:SF0">
    <property type="entry name" value="SPATACSIN"/>
    <property type="match status" value="1"/>
</dbReference>